<protein>
    <recommendedName>
        <fullName evidence="3">DUF3717 domain-containing protein</fullName>
    </recommendedName>
</protein>
<dbReference type="Proteomes" id="UP000510888">
    <property type="component" value="Plasmid PPGU16_p3"/>
</dbReference>
<organism evidence="1 2">
    <name type="scientific">Paraburkholderia largidicola</name>
    <dbReference type="NCBI Taxonomy" id="3014751"/>
    <lineage>
        <taxon>Bacteria</taxon>
        <taxon>Pseudomonadati</taxon>
        <taxon>Pseudomonadota</taxon>
        <taxon>Betaproteobacteria</taxon>
        <taxon>Burkholderiales</taxon>
        <taxon>Burkholderiaceae</taxon>
        <taxon>Paraburkholderia</taxon>
    </lineage>
</organism>
<name>A0A7I8C4G5_9BURK</name>
<dbReference type="Pfam" id="PF12512">
    <property type="entry name" value="DUF3717"/>
    <property type="match status" value="1"/>
</dbReference>
<geneLocation type="plasmid" evidence="1 2">
    <name>PPGU16_p3</name>
</geneLocation>
<evidence type="ECO:0000313" key="2">
    <source>
        <dbReference type="Proteomes" id="UP000510888"/>
    </source>
</evidence>
<accession>A0A7I8C4G5</accession>
<dbReference type="KEGG" id="plad:PPGU16_84280"/>
<dbReference type="AlphaFoldDB" id="A0A7I8C4G5"/>
<reference evidence="1 2" key="1">
    <citation type="journal article" date="2020" name="Genes (Basel)">
        <title>Genomic Comparison of Insect Gut Symbionts from Divergent Burkholderia Subclades.</title>
        <authorList>
            <person name="Takeshita K."/>
            <person name="Kikuchi Y."/>
        </authorList>
    </citation>
    <scope>NUCLEOTIDE SEQUENCE [LARGE SCALE GENOMIC DNA]</scope>
    <source>
        <strain evidence="1 2">PGU16</strain>
        <plasmid evidence="1 2">PPGU16_p3</plasmid>
    </source>
</reference>
<gene>
    <name evidence="1" type="ORF">PPGU16_84280</name>
</gene>
<sequence>MDSYTVDQLERAINIWRAKQVSDKDAALCRPASLLAEPYALAIIERRSTVDASTLSADQVDALKQALEPDSIKRN</sequence>
<evidence type="ECO:0000313" key="1">
    <source>
        <dbReference type="EMBL" id="BCF95361.1"/>
    </source>
</evidence>
<dbReference type="EMBL" id="AP023178">
    <property type="protein sequence ID" value="BCF95361.1"/>
    <property type="molecule type" value="Genomic_DNA"/>
</dbReference>
<dbReference type="InterPro" id="IPR022191">
    <property type="entry name" value="DUF3717"/>
</dbReference>
<evidence type="ECO:0008006" key="3">
    <source>
        <dbReference type="Google" id="ProtNLM"/>
    </source>
</evidence>
<keyword evidence="2" id="KW-1185">Reference proteome</keyword>
<proteinExistence type="predicted"/>
<keyword evidence="1" id="KW-0614">Plasmid</keyword>